<dbReference type="Proteomes" id="UP000029641">
    <property type="component" value="Unassembled WGS sequence"/>
</dbReference>
<dbReference type="EMBL" id="BBNR01000003">
    <property type="protein sequence ID" value="GAL66193.1"/>
    <property type="molecule type" value="Genomic_DNA"/>
</dbReference>
<dbReference type="Proteomes" id="UP000030184">
    <property type="component" value="Unassembled WGS sequence"/>
</dbReference>
<evidence type="ECO:0000313" key="5">
    <source>
        <dbReference type="Proteomes" id="UP000030184"/>
    </source>
</evidence>
<evidence type="ECO:0000313" key="3">
    <source>
        <dbReference type="EMBL" id="GAL88219.1"/>
    </source>
</evidence>
<keyword evidence="5" id="KW-1185">Reference proteome</keyword>
<accession>A0A090VQA2</accession>
<dbReference type="STRING" id="504487.JCM19538_2582"/>
<dbReference type="eggNOG" id="COG4126">
    <property type="taxonomic scope" value="Bacteria"/>
</dbReference>
<sequence length="205" mass="23297">MIAFLHTNKAHKETFETLVRQHNATIEIKHYVNKDILDNALLNGKTDTHQFNKDIEEIRKDKPSLIICTCSTYGAESDKHNDVFRIDKPVIEFLVTNYTKIGLVYTANSTKTVSEDLMLHIATKKDTPIEVVSCDCSEYWSFFEAGDFKNYEKGIAKNIKEMAHLVDVFFLAQASMAGATKHLSMLDKEVFTSPEFGIKALLKNI</sequence>
<dbReference type="EMBL" id="BBNY01000001">
    <property type="protein sequence ID" value="GAL88219.1"/>
    <property type="molecule type" value="Genomic_DNA"/>
</dbReference>
<evidence type="ECO:0000313" key="2">
    <source>
        <dbReference type="EMBL" id="GAL71154.1"/>
    </source>
</evidence>
<evidence type="ECO:0000313" key="4">
    <source>
        <dbReference type="Proteomes" id="UP000029641"/>
    </source>
</evidence>
<dbReference type="AlphaFoldDB" id="A0A090VQA2"/>
<comment type="caution">
    <text evidence="1">The sequence shown here is derived from an EMBL/GenBank/DDBJ whole genome shotgun (WGS) entry which is preliminary data.</text>
</comment>
<organism evidence="1 4">
    <name type="scientific">Jejuia pallidilutea</name>
    <dbReference type="NCBI Taxonomy" id="504487"/>
    <lineage>
        <taxon>Bacteria</taxon>
        <taxon>Pseudomonadati</taxon>
        <taxon>Bacteroidota</taxon>
        <taxon>Flavobacteriia</taxon>
        <taxon>Flavobacteriales</taxon>
        <taxon>Flavobacteriaceae</taxon>
        <taxon>Jejuia</taxon>
    </lineage>
</organism>
<name>A0A090VQA2_9FLAO</name>
<dbReference type="OrthoDB" id="978447at2"/>
<dbReference type="RefSeq" id="WP_042241780.1">
    <property type="nucleotide sequence ID" value="NZ_BBNR01000003.1"/>
</dbReference>
<protein>
    <submittedName>
        <fullName evidence="1">Uncharacterized protein SCO0976</fullName>
    </submittedName>
</protein>
<proteinExistence type="predicted"/>
<dbReference type="Proteomes" id="UP000029646">
    <property type="component" value="Unassembled WGS sequence"/>
</dbReference>
<dbReference type="EMBL" id="BBNS01000010">
    <property type="protein sequence ID" value="GAL71154.1"/>
    <property type="molecule type" value="Genomic_DNA"/>
</dbReference>
<reference evidence="5" key="1">
    <citation type="journal article" date="2014" name="Genome Announc.">
        <title>Draft Genome Sequence of Marine Flavobacterium Jejuia pallidilutea Strain 11shimoA1 and Pigmentation Mutants.</title>
        <authorList>
            <person name="Takatani N."/>
            <person name="Nakanishi M."/>
            <person name="Meirelles P."/>
            <person name="Mino S."/>
            <person name="Suda W."/>
            <person name="Oshima K."/>
            <person name="Hattori M."/>
            <person name="Ohkuma M."/>
            <person name="Hosokawa M."/>
            <person name="Miyashita K."/>
            <person name="Thompson F.L."/>
            <person name="Niwa A."/>
            <person name="Sawabe T."/>
            <person name="Sawabe T."/>
        </authorList>
    </citation>
    <scope>NUCLEOTIDE SEQUENCE [LARGE SCALE GENOMIC DNA]</scope>
    <source>
        <strain evidence="5">JCM 19538</strain>
    </source>
</reference>
<gene>
    <name evidence="1" type="ORF">JCM19301_758</name>
    <name evidence="2" type="ORF">JCM19302_583</name>
    <name evidence="3" type="ORF">JCM19538_2582</name>
</gene>
<evidence type="ECO:0000313" key="1">
    <source>
        <dbReference type="EMBL" id="GAL66193.1"/>
    </source>
</evidence>